<dbReference type="GO" id="GO:0020037">
    <property type="term" value="F:heme binding"/>
    <property type="evidence" value="ECO:0007669"/>
    <property type="project" value="InterPro"/>
</dbReference>
<evidence type="ECO:0000256" key="3">
    <source>
        <dbReference type="ARBA" id="ARBA00022723"/>
    </source>
</evidence>
<evidence type="ECO:0000259" key="8">
    <source>
        <dbReference type="PROSITE" id="PS51007"/>
    </source>
</evidence>
<dbReference type="InterPro" id="IPR036909">
    <property type="entry name" value="Cyt_c-like_dom_sf"/>
</dbReference>
<keyword evidence="10" id="KW-1185">Reference proteome</keyword>
<dbReference type="Proteomes" id="UP000006327">
    <property type="component" value="Unassembled WGS sequence"/>
</dbReference>
<gene>
    <name evidence="9" type="primary">mauG</name>
    <name evidence="9" type="ORF">GARC_3717</name>
</gene>
<dbReference type="GO" id="GO:0009055">
    <property type="term" value="F:electron transfer activity"/>
    <property type="evidence" value="ECO:0007669"/>
    <property type="project" value="InterPro"/>
</dbReference>
<organism evidence="9 10">
    <name type="scientific">Paraglaciecola arctica BSs20135</name>
    <dbReference type="NCBI Taxonomy" id="493475"/>
    <lineage>
        <taxon>Bacteria</taxon>
        <taxon>Pseudomonadati</taxon>
        <taxon>Pseudomonadota</taxon>
        <taxon>Gammaproteobacteria</taxon>
        <taxon>Alteromonadales</taxon>
        <taxon>Alteromonadaceae</taxon>
        <taxon>Paraglaciecola</taxon>
    </lineage>
</organism>
<evidence type="ECO:0000256" key="1">
    <source>
        <dbReference type="ARBA" id="ARBA00004196"/>
    </source>
</evidence>
<dbReference type="PROSITE" id="PS51007">
    <property type="entry name" value="CYTC"/>
    <property type="match status" value="1"/>
</dbReference>
<keyword evidence="6 7" id="KW-0408">Iron</keyword>
<dbReference type="InterPro" id="IPR051395">
    <property type="entry name" value="Cytochrome_c_Peroxidase/MauG"/>
</dbReference>
<dbReference type="PANTHER" id="PTHR30600">
    <property type="entry name" value="CYTOCHROME C PEROXIDASE-RELATED"/>
    <property type="match status" value="1"/>
</dbReference>
<keyword evidence="3 7" id="KW-0479">Metal-binding</keyword>
<dbReference type="eggNOG" id="COG1858">
    <property type="taxonomic scope" value="Bacteria"/>
</dbReference>
<evidence type="ECO:0000256" key="7">
    <source>
        <dbReference type="PROSITE-ProRule" id="PRU00433"/>
    </source>
</evidence>
<dbReference type="SUPFAM" id="SSF46626">
    <property type="entry name" value="Cytochrome c"/>
    <property type="match status" value="2"/>
</dbReference>
<dbReference type="Pfam" id="PF03150">
    <property type="entry name" value="CCP_MauG"/>
    <property type="match status" value="1"/>
</dbReference>
<dbReference type="AlphaFoldDB" id="K6Y9N6"/>
<proteinExistence type="predicted"/>
<dbReference type="PANTHER" id="PTHR30600:SF10">
    <property type="entry name" value="BLL6722 PROTEIN"/>
    <property type="match status" value="1"/>
</dbReference>
<sequence>MSVSPGATPRLLGKRNAPSLSYSSLTPAWHFNNEDETWIGGFFVDGRALTLEEQALGPLLDPLEMALPSKVILAQRIKSGPYAKVLESLYGTELWQDSDNVATLIAKSLVAFQSSDSFTPRFTSKYDAYLRGKTQLTPQETRGLQLYEAEDKGNCAACHQSQIGENGEWPLFTDFSYDNLGLPKNPELAFLKASVEHNPLGENFVDRGLADNPNILDSLAQLGKFKVPTLRNITVTGPYMHNSLFSDLTEAVEFYNSRDIEEKWSTPEIAENVNKDELGDLKLTSQEVEDIVVFLGTLTDGWSQ</sequence>
<dbReference type="GO" id="GO:0004130">
    <property type="term" value="F:cytochrome-c peroxidase activity"/>
    <property type="evidence" value="ECO:0007669"/>
    <property type="project" value="TreeGrafter"/>
</dbReference>
<keyword evidence="4" id="KW-0732">Signal</keyword>
<comment type="subcellular location">
    <subcellularLocation>
        <location evidence="1">Cell envelope</location>
    </subcellularLocation>
</comment>
<evidence type="ECO:0000313" key="10">
    <source>
        <dbReference type="Proteomes" id="UP000006327"/>
    </source>
</evidence>
<dbReference type="GO" id="GO:0030313">
    <property type="term" value="C:cell envelope"/>
    <property type="evidence" value="ECO:0007669"/>
    <property type="project" value="UniProtKB-SubCell"/>
</dbReference>
<dbReference type="Gene3D" id="1.10.760.10">
    <property type="entry name" value="Cytochrome c-like domain"/>
    <property type="match status" value="2"/>
</dbReference>
<dbReference type="InterPro" id="IPR009056">
    <property type="entry name" value="Cyt_c-like_dom"/>
</dbReference>
<evidence type="ECO:0000256" key="2">
    <source>
        <dbReference type="ARBA" id="ARBA00022617"/>
    </source>
</evidence>
<dbReference type="InterPro" id="IPR004852">
    <property type="entry name" value="Di-haem_cyt_c_peroxidsae"/>
</dbReference>
<evidence type="ECO:0000256" key="5">
    <source>
        <dbReference type="ARBA" id="ARBA00023002"/>
    </source>
</evidence>
<protein>
    <submittedName>
        <fullName evidence="9">Methylamine utilization protein mauG</fullName>
    </submittedName>
</protein>
<comment type="caution">
    <text evidence="9">The sequence shown here is derived from an EMBL/GenBank/DDBJ whole genome shotgun (WGS) entry which is preliminary data.</text>
</comment>
<feature type="domain" description="Cytochrome c" evidence="8">
    <location>
        <begin position="138"/>
        <end position="299"/>
    </location>
</feature>
<dbReference type="EMBL" id="BAEO01000055">
    <property type="protein sequence ID" value="GAC20671.1"/>
    <property type="molecule type" value="Genomic_DNA"/>
</dbReference>
<keyword evidence="5" id="KW-0560">Oxidoreductase</keyword>
<dbReference type="GO" id="GO:0046872">
    <property type="term" value="F:metal ion binding"/>
    <property type="evidence" value="ECO:0007669"/>
    <property type="project" value="UniProtKB-KW"/>
</dbReference>
<dbReference type="STRING" id="493475.GARC_3717"/>
<evidence type="ECO:0000256" key="6">
    <source>
        <dbReference type="ARBA" id="ARBA00023004"/>
    </source>
</evidence>
<evidence type="ECO:0000313" key="9">
    <source>
        <dbReference type="EMBL" id="GAC20671.1"/>
    </source>
</evidence>
<accession>K6Y9N6</accession>
<evidence type="ECO:0000256" key="4">
    <source>
        <dbReference type="ARBA" id="ARBA00022729"/>
    </source>
</evidence>
<keyword evidence="2 7" id="KW-0349">Heme</keyword>
<reference evidence="9 10" key="1">
    <citation type="journal article" date="2017" name="Antonie Van Leeuwenhoek">
        <title>Rhizobium rhizosphaerae sp. nov., a novel species isolated from rice rhizosphere.</title>
        <authorList>
            <person name="Zhao J.J."/>
            <person name="Zhang J."/>
            <person name="Zhang R.J."/>
            <person name="Zhang C.W."/>
            <person name="Yin H.Q."/>
            <person name="Zhang X.X."/>
        </authorList>
    </citation>
    <scope>NUCLEOTIDE SEQUENCE [LARGE SCALE GENOMIC DNA]</scope>
    <source>
        <strain evidence="9 10">BSs20135</strain>
    </source>
</reference>
<name>K6Y9N6_9ALTE</name>